<dbReference type="Pfam" id="PF13456">
    <property type="entry name" value="RVT_3"/>
    <property type="match status" value="1"/>
</dbReference>
<evidence type="ECO:0000259" key="2">
    <source>
        <dbReference type="Pfam" id="PF13966"/>
    </source>
</evidence>
<dbReference type="CDD" id="cd06222">
    <property type="entry name" value="RNase_H_like"/>
    <property type="match status" value="1"/>
</dbReference>
<dbReference type="PANTHER" id="PTHR47074">
    <property type="entry name" value="BNAC02G40300D PROTEIN"/>
    <property type="match status" value="1"/>
</dbReference>
<dbReference type="Gene3D" id="3.30.420.10">
    <property type="entry name" value="Ribonuclease H-like superfamily/Ribonuclease H"/>
    <property type="match status" value="1"/>
</dbReference>
<dbReference type="InterPro" id="IPR052929">
    <property type="entry name" value="RNase_H-like_EbsB-rel"/>
</dbReference>
<dbReference type="AlphaFoldDB" id="A0AB40CAK9"/>
<gene>
    <name evidence="4" type="primary">LOC120272581</name>
</gene>
<feature type="domain" description="Reverse transcriptase zinc-binding" evidence="2">
    <location>
        <begin position="64"/>
        <end position="148"/>
    </location>
</feature>
<name>A0AB40CAK9_DIOCR</name>
<sequence length="398" mass="45357">MPLDNREDLIFNNLLESHGFCSASVRSLFGNNFNWNNIENLNIIEEGPNLWVWRYHSCKASIASSVYDHVSNSNTTEASWLGWSIIWKLPTLSRVKVFLWKLAHGRLSTGGYLFQLNIGPRTTCPLCGLTDETTEHLIWNYSKISQCWHEVFARIGWNQNDILTLSSGSWLLKNIHGRDLDLRAKALIAAIAWLIWKSRCKLIFNNQPINFSSIVPNAWNLYCNRPTFTFREFPRTSQSNNSIKIFTDASWCMESRLAGLGFIIISNVNQILIAGAIAAVATSPIMAEIVAINLALQLCISNDWLPSSLFCDCAGIAQLLKNFNACTAWHIKEEYQLLKQNLGFFPYLFIETIPREDNAIADALASFGRNCSQLSLFFQGLDRPHWLDDLCNRHHLFF</sequence>
<keyword evidence="3" id="KW-1185">Reference proteome</keyword>
<evidence type="ECO:0000313" key="3">
    <source>
        <dbReference type="Proteomes" id="UP001515500"/>
    </source>
</evidence>
<dbReference type="InterPro" id="IPR012337">
    <property type="entry name" value="RNaseH-like_sf"/>
</dbReference>
<dbReference type="PANTHER" id="PTHR47074:SF11">
    <property type="entry name" value="REVERSE TRANSCRIPTASE-LIKE PROTEIN"/>
    <property type="match status" value="1"/>
</dbReference>
<protein>
    <submittedName>
        <fullName evidence="4">Uncharacterized protein LOC120272581</fullName>
    </submittedName>
</protein>
<feature type="domain" description="RNase H type-1" evidence="1">
    <location>
        <begin position="247"/>
        <end position="367"/>
    </location>
</feature>
<dbReference type="GeneID" id="120272581"/>
<dbReference type="Proteomes" id="UP001515500">
    <property type="component" value="Chromosome 2"/>
</dbReference>
<dbReference type="GO" id="GO:0003676">
    <property type="term" value="F:nucleic acid binding"/>
    <property type="evidence" value="ECO:0007669"/>
    <property type="project" value="InterPro"/>
</dbReference>
<accession>A0AB40CAK9</accession>
<dbReference type="Pfam" id="PF13966">
    <property type="entry name" value="zf-RVT"/>
    <property type="match status" value="1"/>
</dbReference>
<organism evidence="3 4">
    <name type="scientific">Dioscorea cayennensis subsp. rotundata</name>
    <name type="common">White Guinea yam</name>
    <name type="synonym">Dioscorea rotundata</name>
    <dbReference type="NCBI Taxonomy" id="55577"/>
    <lineage>
        <taxon>Eukaryota</taxon>
        <taxon>Viridiplantae</taxon>
        <taxon>Streptophyta</taxon>
        <taxon>Embryophyta</taxon>
        <taxon>Tracheophyta</taxon>
        <taxon>Spermatophyta</taxon>
        <taxon>Magnoliopsida</taxon>
        <taxon>Liliopsida</taxon>
        <taxon>Dioscoreales</taxon>
        <taxon>Dioscoreaceae</taxon>
        <taxon>Dioscorea</taxon>
    </lineage>
</organism>
<dbReference type="InterPro" id="IPR044730">
    <property type="entry name" value="RNase_H-like_dom_plant"/>
</dbReference>
<dbReference type="InterPro" id="IPR002156">
    <property type="entry name" value="RNaseH_domain"/>
</dbReference>
<dbReference type="SUPFAM" id="SSF53098">
    <property type="entry name" value="Ribonuclease H-like"/>
    <property type="match status" value="1"/>
</dbReference>
<dbReference type="InterPro" id="IPR026960">
    <property type="entry name" value="RVT-Znf"/>
</dbReference>
<dbReference type="InterPro" id="IPR036397">
    <property type="entry name" value="RNaseH_sf"/>
</dbReference>
<dbReference type="RefSeq" id="XP_039135378.1">
    <property type="nucleotide sequence ID" value="XM_039279444.1"/>
</dbReference>
<reference evidence="4" key="1">
    <citation type="submission" date="2025-08" db="UniProtKB">
        <authorList>
            <consortium name="RefSeq"/>
        </authorList>
    </citation>
    <scope>IDENTIFICATION</scope>
</reference>
<evidence type="ECO:0000259" key="1">
    <source>
        <dbReference type="Pfam" id="PF13456"/>
    </source>
</evidence>
<evidence type="ECO:0000313" key="4">
    <source>
        <dbReference type="RefSeq" id="XP_039135378.1"/>
    </source>
</evidence>
<dbReference type="GO" id="GO:0004523">
    <property type="term" value="F:RNA-DNA hybrid ribonuclease activity"/>
    <property type="evidence" value="ECO:0007669"/>
    <property type="project" value="InterPro"/>
</dbReference>
<proteinExistence type="predicted"/>